<dbReference type="Proteomes" id="UP000299102">
    <property type="component" value="Unassembled WGS sequence"/>
</dbReference>
<name>A0A4C1T329_EUMVA</name>
<evidence type="ECO:0000313" key="2">
    <source>
        <dbReference type="Proteomes" id="UP000299102"/>
    </source>
</evidence>
<protein>
    <submittedName>
        <fullName evidence="1">Uncharacterized protein</fullName>
    </submittedName>
</protein>
<organism evidence="1 2">
    <name type="scientific">Eumeta variegata</name>
    <name type="common">Bagworm moth</name>
    <name type="synonym">Eumeta japonica</name>
    <dbReference type="NCBI Taxonomy" id="151549"/>
    <lineage>
        <taxon>Eukaryota</taxon>
        <taxon>Metazoa</taxon>
        <taxon>Ecdysozoa</taxon>
        <taxon>Arthropoda</taxon>
        <taxon>Hexapoda</taxon>
        <taxon>Insecta</taxon>
        <taxon>Pterygota</taxon>
        <taxon>Neoptera</taxon>
        <taxon>Endopterygota</taxon>
        <taxon>Lepidoptera</taxon>
        <taxon>Glossata</taxon>
        <taxon>Ditrysia</taxon>
        <taxon>Tineoidea</taxon>
        <taxon>Psychidae</taxon>
        <taxon>Oiketicinae</taxon>
        <taxon>Eumeta</taxon>
    </lineage>
</organism>
<gene>
    <name evidence="1" type="ORF">EVAR_7217_1</name>
</gene>
<keyword evidence="2" id="KW-1185">Reference proteome</keyword>
<comment type="caution">
    <text evidence="1">The sequence shown here is derived from an EMBL/GenBank/DDBJ whole genome shotgun (WGS) entry which is preliminary data.</text>
</comment>
<sequence>MDGLIMEIDAIFGNVKKIDAGLEVLRPQAYSGDVGRSNRLDREDPVCNLRCLATRQPAVFFAPCDLAAVPDHRDIGREDLAQFLKIPNIFNGRGCVGGGAPPGGEGPLRRRANANDLLATVLN</sequence>
<evidence type="ECO:0000313" key="1">
    <source>
        <dbReference type="EMBL" id="GBP08606.1"/>
    </source>
</evidence>
<reference evidence="1 2" key="1">
    <citation type="journal article" date="2019" name="Commun. Biol.">
        <title>The bagworm genome reveals a unique fibroin gene that provides high tensile strength.</title>
        <authorList>
            <person name="Kono N."/>
            <person name="Nakamura H."/>
            <person name="Ohtoshi R."/>
            <person name="Tomita M."/>
            <person name="Numata K."/>
            <person name="Arakawa K."/>
        </authorList>
    </citation>
    <scope>NUCLEOTIDE SEQUENCE [LARGE SCALE GENOMIC DNA]</scope>
</reference>
<proteinExistence type="predicted"/>
<accession>A0A4C1T329</accession>
<dbReference type="EMBL" id="BGZK01000032">
    <property type="protein sequence ID" value="GBP08606.1"/>
    <property type="molecule type" value="Genomic_DNA"/>
</dbReference>
<dbReference type="AlphaFoldDB" id="A0A4C1T329"/>